<accession>A0A9P6ERD1</accession>
<sequence>MPTYAERYAWLRQPTSTDSTPHFCRPVFKLSLFGRIAKVKRGENERLCPFFQNIVLAVTKHAFKTVALAASLSALEIRGRYAINGYMESFERPFRWTDPAEPLICHTLNTKALHIPSPKPFSIPHILVEFSFENDSDIMKINCAPSQQCPSGLTVLQRTSAAACDDVDEEGYDSFEEDLIEPSTPISLRRIGRCFFGKGEDDESTLIEFQDYAQNQTQLLYIPNATTYHNEVKARFFIDEDEDDGPPEYDNWFLSIAQRTKTQFP</sequence>
<dbReference type="Proteomes" id="UP000807306">
    <property type="component" value="Unassembled WGS sequence"/>
</dbReference>
<proteinExistence type="predicted"/>
<evidence type="ECO:0000313" key="2">
    <source>
        <dbReference type="Proteomes" id="UP000807306"/>
    </source>
</evidence>
<evidence type="ECO:0000313" key="1">
    <source>
        <dbReference type="EMBL" id="KAF9534683.1"/>
    </source>
</evidence>
<dbReference type="OrthoDB" id="2649950at2759"/>
<keyword evidence="2" id="KW-1185">Reference proteome</keyword>
<organism evidence="1 2">
    <name type="scientific">Crepidotus variabilis</name>
    <dbReference type="NCBI Taxonomy" id="179855"/>
    <lineage>
        <taxon>Eukaryota</taxon>
        <taxon>Fungi</taxon>
        <taxon>Dikarya</taxon>
        <taxon>Basidiomycota</taxon>
        <taxon>Agaricomycotina</taxon>
        <taxon>Agaricomycetes</taxon>
        <taxon>Agaricomycetidae</taxon>
        <taxon>Agaricales</taxon>
        <taxon>Agaricineae</taxon>
        <taxon>Crepidotaceae</taxon>
        <taxon>Crepidotus</taxon>
    </lineage>
</organism>
<name>A0A9P6ERD1_9AGAR</name>
<dbReference type="EMBL" id="MU157825">
    <property type="protein sequence ID" value="KAF9534683.1"/>
    <property type="molecule type" value="Genomic_DNA"/>
</dbReference>
<comment type="caution">
    <text evidence="1">The sequence shown here is derived from an EMBL/GenBank/DDBJ whole genome shotgun (WGS) entry which is preliminary data.</text>
</comment>
<gene>
    <name evidence="1" type="ORF">CPB83DRAFT_888658</name>
</gene>
<reference evidence="1" key="1">
    <citation type="submission" date="2020-11" db="EMBL/GenBank/DDBJ databases">
        <authorList>
            <consortium name="DOE Joint Genome Institute"/>
            <person name="Ahrendt S."/>
            <person name="Riley R."/>
            <person name="Andreopoulos W."/>
            <person name="Labutti K."/>
            <person name="Pangilinan J."/>
            <person name="Ruiz-Duenas F.J."/>
            <person name="Barrasa J.M."/>
            <person name="Sanchez-Garcia M."/>
            <person name="Camarero S."/>
            <person name="Miyauchi S."/>
            <person name="Serrano A."/>
            <person name="Linde D."/>
            <person name="Babiker R."/>
            <person name="Drula E."/>
            <person name="Ayuso-Fernandez I."/>
            <person name="Pacheco R."/>
            <person name="Padilla G."/>
            <person name="Ferreira P."/>
            <person name="Barriuso J."/>
            <person name="Kellner H."/>
            <person name="Castanera R."/>
            <person name="Alfaro M."/>
            <person name="Ramirez L."/>
            <person name="Pisabarro A.G."/>
            <person name="Kuo A."/>
            <person name="Tritt A."/>
            <person name="Lipzen A."/>
            <person name="He G."/>
            <person name="Yan M."/>
            <person name="Ng V."/>
            <person name="Cullen D."/>
            <person name="Martin F."/>
            <person name="Rosso M.-N."/>
            <person name="Henrissat B."/>
            <person name="Hibbett D."/>
            <person name="Martinez A.T."/>
            <person name="Grigoriev I.V."/>
        </authorList>
    </citation>
    <scope>NUCLEOTIDE SEQUENCE</scope>
    <source>
        <strain evidence="1">CBS 506.95</strain>
    </source>
</reference>
<dbReference type="AlphaFoldDB" id="A0A9P6ERD1"/>
<protein>
    <submittedName>
        <fullName evidence="1">Uncharacterized protein</fullName>
    </submittedName>
</protein>